<dbReference type="GeneID" id="19325553"/>
<keyword evidence="3" id="KW-1185">Reference proteome</keyword>
<dbReference type="HOGENOM" id="CLU_2656190_0_0_1"/>
<organism evidence="2 3">
    <name type="scientific">Phaeoacremonium minimum (strain UCR-PA7)</name>
    <name type="common">Esca disease fungus</name>
    <name type="synonym">Togninia minima</name>
    <dbReference type="NCBI Taxonomy" id="1286976"/>
    <lineage>
        <taxon>Eukaryota</taxon>
        <taxon>Fungi</taxon>
        <taxon>Dikarya</taxon>
        <taxon>Ascomycota</taxon>
        <taxon>Pezizomycotina</taxon>
        <taxon>Sordariomycetes</taxon>
        <taxon>Sordariomycetidae</taxon>
        <taxon>Togniniales</taxon>
        <taxon>Togniniaceae</taxon>
        <taxon>Phaeoacremonium</taxon>
    </lineage>
</organism>
<sequence length="76" mass="8769">MLSGHLEAKVRHHRNNIKDGETKDNVNMDIEILPKIAKDMLAYSRKRKAESPSSGRPYKTWREALEVANKYAMESI</sequence>
<name>R8BJE3_PHAM7</name>
<dbReference type="Proteomes" id="UP000014074">
    <property type="component" value="Unassembled WGS sequence"/>
</dbReference>
<dbReference type="EMBL" id="KB933150">
    <property type="protein sequence ID" value="EON99436.1"/>
    <property type="molecule type" value="Genomic_DNA"/>
</dbReference>
<dbReference type="KEGG" id="tmn:UCRPA7_5039"/>
<accession>R8BJE3</accession>
<evidence type="ECO:0000256" key="1">
    <source>
        <dbReference type="SAM" id="MobiDB-lite"/>
    </source>
</evidence>
<dbReference type="RefSeq" id="XP_007915782.1">
    <property type="nucleotide sequence ID" value="XM_007917591.1"/>
</dbReference>
<feature type="region of interest" description="Disordered" evidence="1">
    <location>
        <begin position="1"/>
        <end position="22"/>
    </location>
</feature>
<protein>
    <submittedName>
        <fullName evidence="2">Uncharacterized protein</fullName>
    </submittedName>
</protein>
<evidence type="ECO:0000313" key="3">
    <source>
        <dbReference type="Proteomes" id="UP000014074"/>
    </source>
</evidence>
<reference evidence="3" key="1">
    <citation type="journal article" date="2013" name="Genome Announc.">
        <title>Draft genome sequence of the ascomycete Phaeoacremonium aleophilum strain UCR-PA7, a causal agent of the esca disease complex in grapevines.</title>
        <authorList>
            <person name="Blanco-Ulate B."/>
            <person name="Rolshausen P."/>
            <person name="Cantu D."/>
        </authorList>
    </citation>
    <scope>NUCLEOTIDE SEQUENCE [LARGE SCALE GENOMIC DNA]</scope>
    <source>
        <strain evidence="3">UCR-PA7</strain>
    </source>
</reference>
<proteinExistence type="predicted"/>
<gene>
    <name evidence="2" type="ORF">UCRPA7_5039</name>
</gene>
<evidence type="ECO:0000313" key="2">
    <source>
        <dbReference type="EMBL" id="EON99436.1"/>
    </source>
</evidence>
<dbReference type="AlphaFoldDB" id="R8BJE3"/>
<dbReference type="OrthoDB" id="4750763at2759"/>